<comment type="similarity">
    <text evidence="3">Belongs to the SelA family.</text>
</comment>
<dbReference type="EMBL" id="CP042914">
    <property type="protein sequence ID" value="QEG38286.1"/>
    <property type="molecule type" value="Genomic_DNA"/>
</dbReference>
<dbReference type="Proteomes" id="UP000325286">
    <property type="component" value="Chromosome"/>
</dbReference>
<dbReference type="InterPro" id="IPR015424">
    <property type="entry name" value="PyrdxlP-dep_Trfase"/>
</dbReference>
<dbReference type="Gene3D" id="3.90.1150.110">
    <property type="match status" value="1"/>
</dbReference>
<evidence type="ECO:0000256" key="1">
    <source>
        <dbReference type="ARBA" id="ARBA00001933"/>
    </source>
</evidence>
<dbReference type="KEGG" id="rul:UC8_02420"/>
<dbReference type="InterPro" id="IPR018319">
    <property type="entry name" value="SelA-like"/>
</dbReference>
<gene>
    <name evidence="4" type="primary">selA</name>
    <name evidence="4" type="ORF">UC8_02420</name>
</gene>
<accession>A0A5B9QMP6</accession>
<keyword evidence="5" id="KW-1185">Reference proteome</keyword>
<evidence type="ECO:0000313" key="4">
    <source>
        <dbReference type="EMBL" id="QEG38286.1"/>
    </source>
</evidence>
<comment type="cofactor">
    <cofactor evidence="1">
        <name>pyridoxal 5'-phosphate</name>
        <dbReference type="ChEBI" id="CHEBI:597326"/>
    </cofactor>
</comment>
<dbReference type="EC" id="2.9.1.1" evidence="4"/>
<protein>
    <submittedName>
        <fullName evidence="4">L-seryl-tRNA(Sec) selenium transferase</fullName>
        <ecNumber evidence="4">2.9.1.1</ecNumber>
    </submittedName>
</protein>
<dbReference type="AlphaFoldDB" id="A0A5B9QMP6"/>
<proteinExistence type="inferred from homology"/>
<evidence type="ECO:0000313" key="5">
    <source>
        <dbReference type="Proteomes" id="UP000325286"/>
    </source>
</evidence>
<dbReference type="SUPFAM" id="SSF53383">
    <property type="entry name" value="PLP-dependent transferases"/>
    <property type="match status" value="1"/>
</dbReference>
<organism evidence="4 5">
    <name type="scientific">Roseimaritima ulvae</name>
    <dbReference type="NCBI Taxonomy" id="980254"/>
    <lineage>
        <taxon>Bacteria</taxon>
        <taxon>Pseudomonadati</taxon>
        <taxon>Planctomycetota</taxon>
        <taxon>Planctomycetia</taxon>
        <taxon>Pirellulales</taxon>
        <taxon>Pirellulaceae</taxon>
        <taxon>Roseimaritima</taxon>
    </lineage>
</organism>
<dbReference type="PANTHER" id="PTHR32328:SF0">
    <property type="entry name" value="L-SERYL-TRNA(SEC) SELENIUM TRANSFERASE"/>
    <property type="match status" value="1"/>
</dbReference>
<reference evidence="4 5" key="1">
    <citation type="submission" date="2019-08" db="EMBL/GenBank/DDBJ databases">
        <title>Deep-cultivation of Planctomycetes and their phenomic and genomic characterization uncovers novel biology.</title>
        <authorList>
            <person name="Wiegand S."/>
            <person name="Jogler M."/>
            <person name="Boedeker C."/>
            <person name="Pinto D."/>
            <person name="Vollmers J."/>
            <person name="Rivas-Marin E."/>
            <person name="Kohn T."/>
            <person name="Peeters S.H."/>
            <person name="Heuer A."/>
            <person name="Rast P."/>
            <person name="Oberbeckmann S."/>
            <person name="Bunk B."/>
            <person name="Jeske O."/>
            <person name="Meyerdierks A."/>
            <person name="Storesund J.E."/>
            <person name="Kallscheuer N."/>
            <person name="Luecker S."/>
            <person name="Lage O.M."/>
            <person name="Pohl T."/>
            <person name="Merkel B.J."/>
            <person name="Hornburger P."/>
            <person name="Mueller R.-W."/>
            <person name="Bruemmer F."/>
            <person name="Labrenz M."/>
            <person name="Spormann A.M."/>
            <person name="Op den Camp H."/>
            <person name="Overmann J."/>
            <person name="Amann R."/>
            <person name="Jetten M.S.M."/>
            <person name="Mascher T."/>
            <person name="Medema M.H."/>
            <person name="Devos D.P."/>
            <person name="Kaster A.-K."/>
            <person name="Ovreas L."/>
            <person name="Rohde M."/>
            <person name="Galperin M.Y."/>
            <person name="Jogler C."/>
        </authorList>
    </citation>
    <scope>NUCLEOTIDE SEQUENCE [LARGE SCALE GENOMIC DNA]</scope>
    <source>
        <strain evidence="4 5">UC8</strain>
    </source>
</reference>
<keyword evidence="4" id="KW-0808">Transferase</keyword>
<dbReference type="Gene3D" id="3.40.640.10">
    <property type="entry name" value="Type I PLP-dependent aspartate aminotransferase-like (Major domain)"/>
    <property type="match status" value="2"/>
</dbReference>
<evidence type="ECO:0000256" key="3">
    <source>
        <dbReference type="ARBA" id="ARBA00044507"/>
    </source>
</evidence>
<evidence type="ECO:0000256" key="2">
    <source>
        <dbReference type="ARBA" id="ARBA00022898"/>
    </source>
</evidence>
<dbReference type="GO" id="GO:0004125">
    <property type="term" value="F:L-seryl-tRNA(Sec) selenium transferase activity"/>
    <property type="evidence" value="ECO:0007669"/>
    <property type="project" value="UniProtKB-EC"/>
</dbReference>
<dbReference type="InterPro" id="IPR015421">
    <property type="entry name" value="PyrdxlP-dep_Trfase_major"/>
</dbReference>
<dbReference type="RefSeq" id="WP_068141728.1">
    <property type="nucleotide sequence ID" value="NZ_CP042914.1"/>
</dbReference>
<name>A0A5B9QMP6_9BACT</name>
<keyword evidence="2" id="KW-0663">Pyridoxal phosphate</keyword>
<dbReference type="PANTHER" id="PTHR32328">
    <property type="entry name" value="L-SERYL-TRNA(SEC) SELENIUM TRANSFERASE"/>
    <property type="match status" value="1"/>
</dbReference>
<sequence>MAIPDWAVEQLKRQLNDVASQLKNPEAVQQLRDRATEFLHELPQTAKGVWQQAREGVQPGRTRSQVSPMGAAVINATGAFCGGPIGGVPLAAAAVDAGVESLTSFRTALQDSPDWFQREASRVAKRIGCERLLAASHVESALLVLADVAKKRQAKVFVPRCCAVGLGDGMSLPDLLTVAGAEVREIGSSEGLNAADWRRAAAGANDILVVSGDPKQLELPPADVECLLVSVVTWGTVEPLGPSVTPLPPTFGDLLKGACDVVITSAAGLLGGPECGLVMGDRQAVGEIAASPLWSIVEAPASTQAMLVAALEQPSPLAGLLETSIENLRHRADNLATRLAAAGEGEDEGGSIKQCLLTDYPARLAVGAPYEVSSRQLRLRHASLSAQQWAAKLIEQSPAILAKVEDDVLVVDLRWVDVSQDSALALGLTGS</sequence>
<dbReference type="Pfam" id="PF03841">
    <property type="entry name" value="SelA"/>
    <property type="match status" value="1"/>
</dbReference>